<gene>
    <name evidence="2" type="ORF">GCM10007147_06490</name>
</gene>
<accession>A0A918X8W2</accession>
<organism evidence="2 3">
    <name type="scientific">Nocardiopsis kunsanensis</name>
    <dbReference type="NCBI Taxonomy" id="141693"/>
    <lineage>
        <taxon>Bacteria</taxon>
        <taxon>Bacillati</taxon>
        <taxon>Actinomycetota</taxon>
        <taxon>Actinomycetes</taxon>
        <taxon>Streptosporangiales</taxon>
        <taxon>Nocardiopsidaceae</taxon>
        <taxon>Nocardiopsis</taxon>
    </lineage>
</organism>
<name>A0A918X8W2_9ACTN</name>
<keyword evidence="3" id="KW-1185">Reference proteome</keyword>
<dbReference type="Proteomes" id="UP000654947">
    <property type="component" value="Unassembled WGS sequence"/>
</dbReference>
<dbReference type="PANTHER" id="PTHR31118:SF32">
    <property type="entry name" value="KYNURENINE FORMAMIDASE"/>
    <property type="match status" value="1"/>
</dbReference>
<sequence>MPTLVDVSHQITDGMTTSPGLPAPTVEEGAAGSDPVSGAGGTGGRVGLAGATGTYVEMPAHRYRDGADLADLDLERVADLPGLVVDATERNPIDTRLLRELDVRGRAVLLRTGWDRYWRTDGYNDPDHPYLEEAAAKFLVEGGAALVGVDAVGVDRTAPAAEGARPALGTLLSAGVPVVRNLCLLDQLPAEGFRFHAVPAKVRGMAAFPVRAFAVVG</sequence>
<dbReference type="Pfam" id="PF04199">
    <property type="entry name" value="Cyclase"/>
    <property type="match status" value="1"/>
</dbReference>
<protein>
    <submittedName>
        <fullName evidence="2">Cyclase</fullName>
    </submittedName>
</protein>
<dbReference type="GO" id="GO:0004061">
    <property type="term" value="F:arylformamidase activity"/>
    <property type="evidence" value="ECO:0007669"/>
    <property type="project" value="InterPro"/>
</dbReference>
<dbReference type="Gene3D" id="3.50.30.50">
    <property type="entry name" value="Putative cyclase"/>
    <property type="match status" value="1"/>
</dbReference>
<dbReference type="GO" id="GO:0019441">
    <property type="term" value="P:L-tryptophan catabolic process to kynurenine"/>
    <property type="evidence" value="ECO:0007669"/>
    <property type="project" value="InterPro"/>
</dbReference>
<dbReference type="InterPro" id="IPR037175">
    <property type="entry name" value="KFase_sf"/>
</dbReference>
<dbReference type="PANTHER" id="PTHR31118">
    <property type="entry name" value="CYCLASE-LIKE PROTEIN 2"/>
    <property type="match status" value="1"/>
</dbReference>
<evidence type="ECO:0000313" key="2">
    <source>
        <dbReference type="EMBL" id="GHD17393.1"/>
    </source>
</evidence>
<feature type="compositionally biased region" description="Polar residues" evidence="1">
    <location>
        <begin position="9"/>
        <end position="19"/>
    </location>
</feature>
<feature type="region of interest" description="Disordered" evidence="1">
    <location>
        <begin position="1"/>
        <end position="44"/>
    </location>
</feature>
<reference evidence="2 3" key="1">
    <citation type="journal article" date="2014" name="Int. J. Syst. Evol. Microbiol.">
        <title>Complete genome sequence of Corynebacterium casei LMG S-19264T (=DSM 44701T), isolated from a smear-ripened cheese.</title>
        <authorList>
            <consortium name="US DOE Joint Genome Institute (JGI-PGF)"/>
            <person name="Walter F."/>
            <person name="Albersmeier A."/>
            <person name="Kalinowski J."/>
            <person name="Ruckert C."/>
        </authorList>
    </citation>
    <scope>NUCLEOTIDE SEQUENCE [LARGE SCALE GENOMIC DNA]</scope>
    <source>
        <strain evidence="2 3">KCTC 19473</strain>
    </source>
</reference>
<evidence type="ECO:0000256" key="1">
    <source>
        <dbReference type="SAM" id="MobiDB-lite"/>
    </source>
</evidence>
<dbReference type="RefSeq" id="WP_193517335.1">
    <property type="nucleotide sequence ID" value="NZ_BMXL01000002.1"/>
</dbReference>
<dbReference type="EMBL" id="BMXL01000002">
    <property type="protein sequence ID" value="GHD17393.1"/>
    <property type="molecule type" value="Genomic_DNA"/>
</dbReference>
<proteinExistence type="predicted"/>
<dbReference type="AlphaFoldDB" id="A0A918X8W2"/>
<dbReference type="InterPro" id="IPR007325">
    <property type="entry name" value="KFase/CYL"/>
</dbReference>
<comment type="caution">
    <text evidence="2">The sequence shown here is derived from an EMBL/GenBank/DDBJ whole genome shotgun (WGS) entry which is preliminary data.</text>
</comment>
<evidence type="ECO:0000313" key="3">
    <source>
        <dbReference type="Proteomes" id="UP000654947"/>
    </source>
</evidence>
<dbReference type="SUPFAM" id="SSF102198">
    <property type="entry name" value="Putative cyclase"/>
    <property type="match status" value="1"/>
</dbReference>